<proteinExistence type="predicted"/>
<dbReference type="InterPro" id="IPR043128">
    <property type="entry name" value="Rev_trsase/Diguanyl_cyclase"/>
</dbReference>
<dbReference type="EMBL" id="ASHM01000610">
    <property type="protein sequence ID" value="PNY05054.1"/>
    <property type="molecule type" value="Genomic_DNA"/>
</dbReference>
<dbReference type="InterPro" id="IPR043502">
    <property type="entry name" value="DNA/RNA_pol_sf"/>
</dbReference>
<reference evidence="1 2" key="2">
    <citation type="journal article" date="2017" name="Front. Plant Sci.">
        <title>Gene Classification and Mining of Molecular Markers Useful in Red Clover (Trifolium pratense) Breeding.</title>
        <authorList>
            <person name="Istvanek J."/>
            <person name="Dluhosova J."/>
            <person name="Dluhos P."/>
            <person name="Patkova L."/>
            <person name="Nedelnik J."/>
            <person name="Repkova J."/>
        </authorList>
    </citation>
    <scope>NUCLEOTIDE SEQUENCE [LARGE SCALE GENOMIC DNA]</scope>
    <source>
        <strain evidence="2">cv. Tatra</strain>
        <tissue evidence="1">Young leaves</tissue>
    </source>
</reference>
<dbReference type="Proteomes" id="UP000236291">
    <property type="component" value="Unassembled WGS sequence"/>
</dbReference>
<accession>A0A2K3NPU5</accession>
<evidence type="ECO:0000313" key="2">
    <source>
        <dbReference type="Proteomes" id="UP000236291"/>
    </source>
</evidence>
<dbReference type="Gene3D" id="3.30.70.270">
    <property type="match status" value="1"/>
</dbReference>
<gene>
    <name evidence="1" type="ORF">L195_g001493</name>
</gene>
<sequence>MQGFFGHTSYYPRFIEDFGKIAQPLTAFSGKEGLSRNVQQWTFQQLKQCLASFSVSSTKFYKSRRFWQGVESERILRVSKQEL</sequence>
<comment type="caution">
    <text evidence="1">The sequence shown here is derived from an EMBL/GenBank/DDBJ whole genome shotgun (WGS) entry which is preliminary data.</text>
</comment>
<organism evidence="1 2">
    <name type="scientific">Trifolium pratense</name>
    <name type="common">Red clover</name>
    <dbReference type="NCBI Taxonomy" id="57577"/>
    <lineage>
        <taxon>Eukaryota</taxon>
        <taxon>Viridiplantae</taxon>
        <taxon>Streptophyta</taxon>
        <taxon>Embryophyta</taxon>
        <taxon>Tracheophyta</taxon>
        <taxon>Spermatophyta</taxon>
        <taxon>Magnoliopsida</taxon>
        <taxon>eudicotyledons</taxon>
        <taxon>Gunneridae</taxon>
        <taxon>Pentapetalae</taxon>
        <taxon>rosids</taxon>
        <taxon>fabids</taxon>
        <taxon>Fabales</taxon>
        <taxon>Fabaceae</taxon>
        <taxon>Papilionoideae</taxon>
        <taxon>50 kb inversion clade</taxon>
        <taxon>NPAAA clade</taxon>
        <taxon>Hologalegina</taxon>
        <taxon>IRL clade</taxon>
        <taxon>Trifolieae</taxon>
        <taxon>Trifolium</taxon>
    </lineage>
</organism>
<name>A0A2K3NPU5_TRIPR</name>
<dbReference type="AlphaFoldDB" id="A0A2K3NPU5"/>
<evidence type="ECO:0000313" key="1">
    <source>
        <dbReference type="EMBL" id="PNY05054.1"/>
    </source>
</evidence>
<protein>
    <submittedName>
        <fullName evidence="1">Uncharacterized protein</fullName>
    </submittedName>
</protein>
<reference evidence="1 2" key="1">
    <citation type="journal article" date="2014" name="Am. J. Bot.">
        <title>Genome assembly and annotation for red clover (Trifolium pratense; Fabaceae).</title>
        <authorList>
            <person name="Istvanek J."/>
            <person name="Jaros M."/>
            <person name="Krenek A."/>
            <person name="Repkova J."/>
        </authorList>
    </citation>
    <scope>NUCLEOTIDE SEQUENCE [LARGE SCALE GENOMIC DNA]</scope>
    <source>
        <strain evidence="2">cv. Tatra</strain>
        <tissue evidence="1">Young leaves</tissue>
    </source>
</reference>
<dbReference type="SUPFAM" id="SSF56672">
    <property type="entry name" value="DNA/RNA polymerases"/>
    <property type="match status" value="1"/>
</dbReference>